<dbReference type="InterPro" id="IPR007110">
    <property type="entry name" value="Ig-like_dom"/>
</dbReference>
<proteinExistence type="predicted"/>
<dbReference type="InterPro" id="IPR013151">
    <property type="entry name" value="Immunoglobulin_dom"/>
</dbReference>
<feature type="transmembrane region" description="Helical" evidence="5">
    <location>
        <begin position="303"/>
        <end position="321"/>
    </location>
</feature>
<keyword evidence="5" id="KW-0472">Membrane</keyword>
<organism evidence="8 9">
    <name type="scientific">Cyclopterus lumpus</name>
    <name type="common">Lumpsucker</name>
    <dbReference type="NCBI Taxonomy" id="8103"/>
    <lineage>
        <taxon>Eukaryota</taxon>
        <taxon>Metazoa</taxon>
        <taxon>Chordata</taxon>
        <taxon>Craniata</taxon>
        <taxon>Vertebrata</taxon>
        <taxon>Euteleostomi</taxon>
        <taxon>Actinopterygii</taxon>
        <taxon>Neopterygii</taxon>
        <taxon>Teleostei</taxon>
        <taxon>Neoteleostei</taxon>
        <taxon>Acanthomorphata</taxon>
        <taxon>Eupercaria</taxon>
        <taxon>Perciformes</taxon>
        <taxon>Cottioidei</taxon>
        <taxon>Cottales</taxon>
        <taxon>Cyclopteridae</taxon>
        <taxon>Cyclopterus</taxon>
    </lineage>
</organism>
<dbReference type="InterPro" id="IPR003599">
    <property type="entry name" value="Ig_sub"/>
</dbReference>
<dbReference type="InterPro" id="IPR052598">
    <property type="entry name" value="IgSF_CEA-related"/>
</dbReference>
<keyword evidence="4" id="KW-0393">Immunoglobulin domain</keyword>
<dbReference type="SMART" id="SM00409">
    <property type="entry name" value="IG"/>
    <property type="match status" value="1"/>
</dbReference>
<evidence type="ECO:0000256" key="2">
    <source>
        <dbReference type="ARBA" id="ARBA00023157"/>
    </source>
</evidence>
<dbReference type="InterPro" id="IPR013783">
    <property type="entry name" value="Ig-like_fold"/>
</dbReference>
<dbReference type="Pfam" id="PF00047">
    <property type="entry name" value="ig"/>
    <property type="match status" value="1"/>
</dbReference>
<dbReference type="InterPro" id="IPR036179">
    <property type="entry name" value="Ig-like_dom_sf"/>
</dbReference>
<evidence type="ECO:0000256" key="1">
    <source>
        <dbReference type="ARBA" id="ARBA00022729"/>
    </source>
</evidence>
<dbReference type="Ensembl" id="ENSCLMT00005030325.1">
    <property type="protein sequence ID" value="ENSCLMP00005029005.1"/>
    <property type="gene ID" value="ENSCLMG00005014169.1"/>
</dbReference>
<keyword evidence="9" id="KW-1185">Reference proteome</keyword>
<dbReference type="PROSITE" id="PS50835">
    <property type="entry name" value="IG_LIKE"/>
    <property type="match status" value="1"/>
</dbReference>
<feature type="signal peptide" evidence="6">
    <location>
        <begin position="1"/>
        <end position="16"/>
    </location>
</feature>
<evidence type="ECO:0000256" key="6">
    <source>
        <dbReference type="SAM" id="SignalP"/>
    </source>
</evidence>
<dbReference type="Proteomes" id="UP000694565">
    <property type="component" value="Unplaced"/>
</dbReference>
<evidence type="ECO:0000256" key="5">
    <source>
        <dbReference type="SAM" id="Phobius"/>
    </source>
</evidence>
<protein>
    <recommendedName>
        <fullName evidence="7">Ig-like domain-containing protein</fullName>
    </recommendedName>
</protein>
<keyword evidence="3" id="KW-0325">Glycoprotein</keyword>
<feature type="chain" id="PRO_5034418815" description="Ig-like domain-containing protein" evidence="6">
    <location>
        <begin position="17"/>
        <end position="325"/>
    </location>
</feature>
<keyword evidence="5" id="KW-1133">Transmembrane helix</keyword>
<dbReference type="GeneTree" id="ENSGT01100000263479"/>
<dbReference type="PANTHER" id="PTHR44337:SF20">
    <property type="entry name" value="CARCINOEMBRYONIC ANTIGEN-RELATED CELL ADHESION MOLECULE 5-RELATED"/>
    <property type="match status" value="1"/>
</dbReference>
<accession>A0A8C2ZKK9</accession>
<evidence type="ECO:0000259" key="7">
    <source>
        <dbReference type="PROSITE" id="PS50835"/>
    </source>
</evidence>
<keyword evidence="5" id="KW-0812">Transmembrane</keyword>
<evidence type="ECO:0000313" key="8">
    <source>
        <dbReference type="Ensembl" id="ENSCLMP00005029005.1"/>
    </source>
</evidence>
<dbReference type="Gene3D" id="2.60.40.10">
    <property type="entry name" value="Immunoglobulins"/>
    <property type="match status" value="1"/>
</dbReference>
<reference evidence="8" key="2">
    <citation type="submission" date="2025-09" db="UniProtKB">
        <authorList>
            <consortium name="Ensembl"/>
        </authorList>
    </citation>
    <scope>IDENTIFICATION</scope>
</reference>
<feature type="domain" description="Ig-like" evidence="7">
    <location>
        <begin position="118"/>
        <end position="215"/>
    </location>
</feature>
<keyword evidence="1 6" id="KW-0732">Signal</keyword>
<name>A0A8C2ZKK9_CYCLU</name>
<dbReference type="AlphaFoldDB" id="A0A8C2ZKK9"/>
<evidence type="ECO:0000313" key="9">
    <source>
        <dbReference type="Proteomes" id="UP000694565"/>
    </source>
</evidence>
<dbReference type="SUPFAM" id="SSF48726">
    <property type="entry name" value="Immunoglobulin"/>
    <property type="match status" value="1"/>
</dbReference>
<evidence type="ECO:0000256" key="3">
    <source>
        <dbReference type="ARBA" id="ARBA00023180"/>
    </source>
</evidence>
<sequence>MVTVSVCTCLSTLTFAQVLLSSCSFSFTEPISAGSIAANMSPPPSPPFETNYKNYIKTPLTFNCDIRNKHVIMYPFTTMSQLNGFTEMDIMAETLTLTLVFCTTKPHSVYNVLKHVDPGLILTEPISNVTLRANRTKLMEFKSSAVVTCSVSSGSSLSFLWMNGSSEVKASGRVQLTDGSSTLTIVNVTRYDQGPFSCRVFNPVSNGSSDPVTFTISYGPDNMALTMNGRNTTSFPIGSNLTVLCSAQSSPPAQLQWAIRGELANTTGPLLELFSRHQPPSFCFGFLLWFVSTEPFSGSEQQAVNVMLLPLLLLVGFLFLLPGKL</sequence>
<dbReference type="PANTHER" id="PTHR44337">
    <property type="entry name" value="CARCINOEMBRYONIC ANTIGEN-RELATED CELL ADHESION MOLECULE 8"/>
    <property type="match status" value="1"/>
</dbReference>
<keyword evidence="2" id="KW-1015">Disulfide bond</keyword>
<reference evidence="8" key="1">
    <citation type="submission" date="2025-08" db="UniProtKB">
        <authorList>
            <consortium name="Ensembl"/>
        </authorList>
    </citation>
    <scope>IDENTIFICATION</scope>
</reference>
<evidence type="ECO:0000256" key="4">
    <source>
        <dbReference type="ARBA" id="ARBA00023319"/>
    </source>
</evidence>